<gene>
    <name evidence="2" type="ORF">SAMN05443638_1123</name>
</gene>
<dbReference type="InterPro" id="IPR002509">
    <property type="entry name" value="NODB_dom"/>
</dbReference>
<sequence>MNKKKNTYIRQRNRKRRTLIVLCFLILVAIFGVAKFAINKNKKDIQTVEKKSQEENLAAENIKKEEPKPDEIIKGSNVTVEGDKYAYDATEVEDVLTKGKYKVDGKKIAFLTFDDGPSTTVTPKILDILKENEIKGTFFIVGNSLDRDESKELLKRTIKEGHAIANHTVTHNYKKLYPGRVVNVENFMGEVEKNDQMMRDVLGENFHSRVIRFPGGHMSWKGTKEVDKVLKEKGYLYIDWNSLTGDAEGKKRTPVQLAERVKTEVNEKNGEPDRLVVLMHDTYGKETTAEALQDVINYLKSLGYEFKTLK</sequence>
<dbReference type="PANTHER" id="PTHR10587:SF125">
    <property type="entry name" value="POLYSACCHARIDE DEACETYLASE YHEN-RELATED"/>
    <property type="match status" value="1"/>
</dbReference>
<evidence type="ECO:0000313" key="2">
    <source>
        <dbReference type="EMBL" id="SHE79540.1"/>
    </source>
</evidence>
<dbReference type="CDD" id="cd10944">
    <property type="entry name" value="CE4_SmPgdA_like"/>
    <property type="match status" value="1"/>
</dbReference>
<dbReference type="EMBL" id="FQVM01000012">
    <property type="protein sequence ID" value="SHE79540.1"/>
    <property type="molecule type" value="Genomic_DNA"/>
</dbReference>
<dbReference type="Gene3D" id="3.20.20.370">
    <property type="entry name" value="Glycoside hydrolase/deacetylase"/>
    <property type="match status" value="1"/>
</dbReference>
<dbReference type="PANTHER" id="PTHR10587">
    <property type="entry name" value="GLYCOSYL TRANSFERASE-RELATED"/>
    <property type="match status" value="1"/>
</dbReference>
<dbReference type="InterPro" id="IPR011330">
    <property type="entry name" value="Glyco_hydro/deAcase_b/a-brl"/>
</dbReference>
<dbReference type="GO" id="GO:0016810">
    <property type="term" value="F:hydrolase activity, acting on carbon-nitrogen (but not peptide) bonds"/>
    <property type="evidence" value="ECO:0007669"/>
    <property type="project" value="InterPro"/>
</dbReference>
<dbReference type="Proteomes" id="UP000184035">
    <property type="component" value="Unassembled WGS sequence"/>
</dbReference>
<evidence type="ECO:0000259" key="1">
    <source>
        <dbReference type="PROSITE" id="PS51677"/>
    </source>
</evidence>
<feature type="domain" description="NodB homology" evidence="1">
    <location>
        <begin position="107"/>
        <end position="307"/>
    </location>
</feature>
<dbReference type="SUPFAM" id="SSF88713">
    <property type="entry name" value="Glycoside hydrolase/deacetylase"/>
    <property type="match status" value="1"/>
</dbReference>
<dbReference type="AlphaFoldDB" id="A0A1M4WEG1"/>
<dbReference type="OrthoDB" id="258610at2"/>
<evidence type="ECO:0000313" key="3">
    <source>
        <dbReference type="Proteomes" id="UP000184035"/>
    </source>
</evidence>
<dbReference type="RefSeq" id="WP_083573484.1">
    <property type="nucleotide sequence ID" value="NZ_FQVM01000012.1"/>
</dbReference>
<dbReference type="PROSITE" id="PS51677">
    <property type="entry name" value="NODB"/>
    <property type="match status" value="1"/>
</dbReference>
<organism evidence="2 3">
    <name type="scientific">Clostridium fallax</name>
    <dbReference type="NCBI Taxonomy" id="1533"/>
    <lineage>
        <taxon>Bacteria</taxon>
        <taxon>Bacillati</taxon>
        <taxon>Bacillota</taxon>
        <taxon>Clostridia</taxon>
        <taxon>Eubacteriales</taxon>
        <taxon>Clostridiaceae</taxon>
        <taxon>Clostridium</taxon>
    </lineage>
</organism>
<dbReference type="Pfam" id="PF01522">
    <property type="entry name" value="Polysacc_deac_1"/>
    <property type="match status" value="1"/>
</dbReference>
<reference evidence="2 3" key="1">
    <citation type="submission" date="2016-11" db="EMBL/GenBank/DDBJ databases">
        <authorList>
            <person name="Jaros S."/>
            <person name="Januszkiewicz K."/>
            <person name="Wedrychowicz H."/>
        </authorList>
    </citation>
    <scope>NUCLEOTIDE SEQUENCE [LARGE SCALE GENOMIC DNA]</scope>
    <source>
        <strain evidence="2 3">DSM 2631</strain>
    </source>
</reference>
<dbReference type="STRING" id="1533.SAMN05443638_1123"/>
<protein>
    <submittedName>
        <fullName evidence="2">Peptidoglycan/xylan/chitin deacetylase, PgdA/CDA1 family</fullName>
    </submittedName>
</protein>
<keyword evidence="3" id="KW-1185">Reference proteome</keyword>
<dbReference type="InterPro" id="IPR050248">
    <property type="entry name" value="Polysacc_deacetylase_ArnD"/>
</dbReference>
<accession>A0A1M4WEG1</accession>
<proteinExistence type="predicted"/>
<dbReference type="GO" id="GO:0005975">
    <property type="term" value="P:carbohydrate metabolic process"/>
    <property type="evidence" value="ECO:0007669"/>
    <property type="project" value="InterPro"/>
</dbReference>
<name>A0A1M4WEG1_9CLOT</name>